<evidence type="ECO:0000256" key="1">
    <source>
        <dbReference type="ARBA" id="ARBA00023595"/>
    </source>
</evidence>
<organism evidence="3 4">
    <name type="scientific">Pseudomonas syringae pv. persicae</name>
    <dbReference type="NCBI Taxonomy" id="237306"/>
    <lineage>
        <taxon>Bacteria</taxon>
        <taxon>Pseudomonadati</taxon>
        <taxon>Pseudomonadota</taxon>
        <taxon>Gammaproteobacteria</taxon>
        <taxon>Pseudomonadales</taxon>
        <taxon>Pseudomonadaceae</taxon>
        <taxon>Pseudomonas</taxon>
    </lineage>
</organism>
<feature type="compositionally biased region" description="Basic and acidic residues" evidence="2">
    <location>
        <begin position="79"/>
        <end position="92"/>
    </location>
</feature>
<dbReference type="InterPro" id="IPR011004">
    <property type="entry name" value="Trimer_LpxA-like_sf"/>
</dbReference>
<sequence>MARWPFVPRRFSRHHLFVYLPVLGCTVSTIAGRRFYGTLWQAVVCRPDAGCDLAARKRLVRYAAQPAQRGYRSGAGGRAGDRTGPDDADRRGRAGVGHPGANRRQACRRAGIRPAQRPEPDVRRRRRTQGPASAGRPLCSLQRQCASLRKPASARCGRPDFQLPVLRLHTVIRKNPSGHLPVIAESAYIDKTAIICGKVIIKDNVFVGPYAVIRADEVDATGDMEPIVIGANSNIQDGVVIHSKSGAAVTIGEFTSIAHRSIVHGPCMVGDRVFIGFNSVLFNCQVGNGSVVRHNSVVDGRDLPENFYVPSTTRIGPNTDLSQFPPVSISASEFSEDVAHTNIDLVRGYKALQNEF</sequence>
<name>A0A3M3ZXW5_9PSED</name>
<comment type="similarity">
    <text evidence="1">Belongs to the gamma-class carbonic anhydrase family.</text>
</comment>
<comment type="caution">
    <text evidence="3">The sequence shown here is derived from an EMBL/GenBank/DDBJ whole genome shotgun (WGS) entry which is preliminary data.</text>
</comment>
<reference evidence="3 4" key="1">
    <citation type="submission" date="2018-08" db="EMBL/GenBank/DDBJ databases">
        <title>Recombination of ecologically and evolutionarily significant loci maintains genetic cohesion in the Pseudomonas syringae species complex.</title>
        <authorList>
            <person name="Dillon M."/>
            <person name="Thakur S."/>
            <person name="Almeida R.N.D."/>
            <person name="Weir B.S."/>
            <person name="Guttman D.S."/>
        </authorList>
    </citation>
    <scope>NUCLEOTIDE SEQUENCE [LARGE SCALE GENOMIC DNA]</scope>
    <source>
        <strain evidence="3 4">ICMP 3706</strain>
    </source>
</reference>
<dbReference type="PANTHER" id="PTHR43360:SF1">
    <property type="entry name" value="CARBOXYSOME ASSEMBLY PROTEIN CCMM"/>
    <property type="match status" value="1"/>
</dbReference>
<protein>
    <submittedName>
        <fullName evidence="3">Carbonic anhydrase-related protein</fullName>
    </submittedName>
</protein>
<dbReference type="CDD" id="cd00710">
    <property type="entry name" value="LbH_gamma_CA"/>
    <property type="match status" value="1"/>
</dbReference>
<evidence type="ECO:0000313" key="4">
    <source>
        <dbReference type="Proteomes" id="UP000281604"/>
    </source>
</evidence>
<dbReference type="Gene3D" id="2.160.10.10">
    <property type="entry name" value="Hexapeptide repeat proteins"/>
    <property type="match status" value="1"/>
</dbReference>
<proteinExistence type="inferred from homology"/>
<dbReference type="EMBL" id="RBQE01000497">
    <property type="protein sequence ID" value="RMO98935.1"/>
    <property type="molecule type" value="Genomic_DNA"/>
</dbReference>
<gene>
    <name evidence="3" type="ORF">ALQ30_05336</name>
</gene>
<accession>A0A3M3ZXW5</accession>
<dbReference type="PANTHER" id="PTHR43360">
    <property type="entry name" value="CARBON DIOXIDE CONCENTRATING MECHANISM PROTEIN CCMM"/>
    <property type="match status" value="1"/>
</dbReference>
<dbReference type="InterPro" id="IPR052265">
    <property type="entry name" value="Gamma-CA"/>
</dbReference>
<feature type="region of interest" description="Disordered" evidence="2">
    <location>
        <begin position="66"/>
        <end position="136"/>
    </location>
</feature>
<dbReference type="InterPro" id="IPR001451">
    <property type="entry name" value="Hexapep"/>
</dbReference>
<evidence type="ECO:0000256" key="2">
    <source>
        <dbReference type="SAM" id="MobiDB-lite"/>
    </source>
</evidence>
<dbReference type="InterPro" id="IPR047223">
    <property type="entry name" value="CA_gamma_LbH"/>
</dbReference>
<dbReference type="AlphaFoldDB" id="A0A3M3ZXW5"/>
<dbReference type="Pfam" id="PF00132">
    <property type="entry name" value="Hexapep"/>
    <property type="match status" value="1"/>
</dbReference>
<dbReference type="SUPFAM" id="SSF51161">
    <property type="entry name" value="Trimeric LpxA-like enzymes"/>
    <property type="match status" value="1"/>
</dbReference>
<evidence type="ECO:0000313" key="3">
    <source>
        <dbReference type="EMBL" id="RMO98935.1"/>
    </source>
</evidence>
<dbReference type="Proteomes" id="UP000281604">
    <property type="component" value="Unassembled WGS sequence"/>
</dbReference>